<gene>
    <name evidence="1" type="ORF">J2W40_001435</name>
</gene>
<proteinExistence type="predicted"/>
<dbReference type="EMBL" id="JAVDWV010000006">
    <property type="protein sequence ID" value="MDR7154620.1"/>
    <property type="molecule type" value="Genomic_DNA"/>
</dbReference>
<dbReference type="Proteomes" id="UP001267638">
    <property type="component" value="Unassembled WGS sequence"/>
</dbReference>
<keyword evidence="2" id="KW-1185">Reference proteome</keyword>
<organism evidence="1 2">
    <name type="scientific">Sphingobium xenophagum</name>
    <dbReference type="NCBI Taxonomy" id="121428"/>
    <lineage>
        <taxon>Bacteria</taxon>
        <taxon>Pseudomonadati</taxon>
        <taxon>Pseudomonadota</taxon>
        <taxon>Alphaproteobacteria</taxon>
        <taxon>Sphingomonadales</taxon>
        <taxon>Sphingomonadaceae</taxon>
        <taxon>Sphingobium</taxon>
    </lineage>
</organism>
<dbReference type="InterPro" id="IPR007709">
    <property type="entry name" value="N-FG_amidohydro"/>
</dbReference>
<dbReference type="SUPFAM" id="SSF53187">
    <property type="entry name" value="Zn-dependent exopeptidases"/>
    <property type="match status" value="1"/>
</dbReference>
<name>A0ABU1WZ80_SPHXE</name>
<accession>A0ABU1WZ80</accession>
<evidence type="ECO:0000313" key="1">
    <source>
        <dbReference type="EMBL" id="MDR7154620.1"/>
    </source>
</evidence>
<comment type="caution">
    <text evidence="1">The sequence shown here is derived from an EMBL/GenBank/DDBJ whole genome shotgun (WGS) entry which is preliminary data.</text>
</comment>
<dbReference type="Pfam" id="PF05013">
    <property type="entry name" value="FGase"/>
    <property type="match status" value="1"/>
</dbReference>
<dbReference type="Gene3D" id="3.40.630.40">
    <property type="entry name" value="Zn-dependent exopeptidases"/>
    <property type="match status" value="1"/>
</dbReference>
<protein>
    <submittedName>
        <fullName evidence="1">N-formylglutamate amidohydrolase</fullName>
    </submittedName>
</protein>
<dbReference type="RefSeq" id="WP_310223088.1">
    <property type="nucleotide sequence ID" value="NZ_JAVDWV010000006.1"/>
</dbReference>
<reference evidence="1 2" key="1">
    <citation type="submission" date="2023-07" db="EMBL/GenBank/DDBJ databases">
        <title>Sorghum-associated microbial communities from plants grown in Nebraska, USA.</title>
        <authorList>
            <person name="Schachtman D."/>
        </authorList>
    </citation>
    <scope>NUCLEOTIDE SEQUENCE [LARGE SCALE GENOMIC DNA]</scope>
    <source>
        <strain evidence="1 2">4256</strain>
    </source>
</reference>
<sequence length="297" mass="32554">MDDSPPRAPTHSDPAFDLYGPTVPDSPVILSVPHAGRLYPPALLEQARVRPETLRRLEDRWVDLLVHPLIALGFTVLIARAPRALIDLNRHDREIDPAMLSDLPPMITLQSSAKLRGGLGLLPRRLAGAPELWLRPIAWAEAQRRIETVHRPYHTMIGQLMAAARDVHGHAILIDLHSMPPLPPPSPGHPAPGLVLGDRFGRSASSRLTTLAADVAAGHDMLVAINSPYAGDYLIERHGRPERDLHALQIEIDRALYLDATLDRPGPGIARMRVLVQAMVQALAAELPRADYVLAAE</sequence>
<evidence type="ECO:0000313" key="2">
    <source>
        <dbReference type="Proteomes" id="UP001267638"/>
    </source>
</evidence>